<accession>A0A0R3X3B4</accession>
<keyword evidence="4" id="KW-1185">Reference proteome</keyword>
<dbReference type="EMBL" id="UYWX01020407">
    <property type="protein sequence ID" value="VDM32274.1"/>
    <property type="molecule type" value="Genomic_DNA"/>
</dbReference>
<feature type="compositionally biased region" description="Acidic residues" evidence="1">
    <location>
        <begin position="1"/>
        <end position="17"/>
    </location>
</feature>
<organism evidence="5">
    <name type="scientific">Hydatigena taeniaeformis</name>
    <name type="common">Feline tapeworm</name>
    <name type="synonym">Taenia taeniaeformis</name>
    <dbReference type="NCBI Taxonomy" id="6205"/>
    <lineage>
        <taxon>Eukaryota</taxon>
        <taxon>Metazoa</taxon>
        <taxon>Spiralia</taxon>
        <taxon>Lophotrochozoa</taxon>
        <taxon>Platyhelminthes</taxon>
        <taxon>Cestoda</taxon>
        <taxon>Eucestoda</taxon>
        <taxon>Cyclophyllidea</taxon>
        <taxon>Taeniidae</taxon>
        <taxon>Hydatigera</taxon>
    </lineage>
</organism>
<dbReference type="AlphaFoldDB" id="A0A0R3X3B4"/>
<reference evidence="5" key="1">
    <citation type="submission" date="2017-02" db="UniProtKB">
        <authorList>
            <consortium name="WormBaseParasite"/>
        </authorList>
    </citation>
    <scope>IDENTIFICATION</scope>
</reference>
<feature type="transmembrane region" description="Helical" evidence="2">
    <location>
        <begin position="76"/>
        <end position="100"/>
    </location>
</feature>
<evidence type="ECO:0000313" key="3">
    <source>
        <dbReference type="EMBL" id="VDM32274.1"/>
    </source>
</evidence>
<protein>
    <submittedName>
        <fullName evidence="3 5">Uncharacterized protein</fullName>
    </submittedName>
</protein>
<keyword evidence="2" id="KW-0472">Membrane</keyword>
<dbReference type="Proteomes" id="UP000274429">
    <property type="component" value="Unassembled WGS sequence"/>
</dbReference>
<feature type="region of interest" description="Disordered" evidence="1">
    <location>
        <begin position="1"/>
        <end position="56"/>
    </location>
</feature>
<evidence type="ECO:0000256" key="2">
    <source>
        <dbReference type="SAM" id="Phobius"/>
    </source>
</evidence>
<evidence type="ECO:0000256" key="1">
    <source>
        <dbReference type="SAM" id="MobiDB-lite"/>
    </source>
</evidence>
<evidence type="ECO:0000313" key="4">
    <source>
        <dbReference type="Proteomes" id="UP000274429"/>
    </source>
</evidence>
<sequence length="183" mass="20446">EEKEEEEESKEDEEKEEEEKSKEDEEKEEEEEEESKEDEEKEEEEEEEEEEETIVVATHRKPKWKVVMMQTLSFNWLVEAVVDVGLVVVVVGGAVVVVVVEDDDERVVVDPPRLSLSPCQRDRANGMGMEKIELVSWLAGLERSPGCLTGDSIGWVVSPLLLAATAVTAAAVPNGQFLSCISV</sequence>
<dbReference type="WBParaSite" id="TTAC_0000782901-mRNA-1">
    <property type="protein sequence ID" value="TTAC_0000782901-mRNA-1"/>
    <property type="gene ID" value="TTAC_0000782901"/>
</dbReference>
<keyword evidence="2" id="KW-1133">Transmembrane helix</keyword>
<gene>
    <name evidence="3" type="ORF">TTAC_LOCUS7814</name>
</gene>
<name>A0A0R3X3B4_HYDTA</name>
<keyword evidence="2" id="KW-0812">Transmembrane</keyword>
<proteinExistence type="predicted"/>
<feature type="compositionally biased region" description="Acidic residues" evidence="1">
    <location>
        <begin position="25"/>
        <end position="53"/>
    </location>
</feature>
<reference evidence="3 4" key="2">
    <citation type="submission" date="2018-11" db="EMBL/GenBank/DDBJ databases">
        <authorList>
            <consortium name="Pathogen Informatics"/>
        </authorList>
    </citation>
    <scope>NUCLEOTIDE SEQUENCE [LARGE SCALE GENOMIC DNA]</scope>
</reference>
<feature type="transmembrane region" description="Helical" evidence="2">
    <location>
        <begin position="153"/>
        <end position="172"/>
    </location>
</feature>
<evidence type="ECO:0000313" key="5">
    <source>
        <dbReference type="WBParaSite" id="TTAC_0000782901-mRNA-1"/>
    </source>
</evidence>